<dbReference type="RefSeq" id="WP_341417708.1">
    <property type="nucleotide sequence ID" value="NZ_JBBPCC010000015.1"/>
</dbReference>
<evidence type="ECO:0000256" key="1">
    <source>
        <dbReference type="SAM" id="Phobius"/>
    </source>
</evidence>
<reference evidence="2 3" key="1">
    <citation type="submission" date="2024-04" db="EMBL/GenBank/DDBJ databases">
        <title>draft genome sequnece of Paenibacillus filicis.</title>
        <authorList>
            <person name="Kim D.-U."/>
        </authorList>
    </citation>
    <scope>NUCLEOTIDE SEQUENCE [LARGE SCALE GENOMIC DNA]</scope>
    <source>
        <strain evidence="2 3">KACC14197</strain>
    </source>
</reference>
<proteinExistence type="predicted"/>
<dbReference type="EMBL" id="JBBPCC010000015">
    <property type="protein sequence ID" value="MEK8130571.1"/>
    <property type="molecule type" value="Genomic_DNA"/>
</dbReference>
<accession>A0ABU9DNX6</accession>
<gene>
    <name evidence="2" type="ORF">WMW72_21935</name>
</gene>
<organism evidence="2 3">
    <name type="scientific">Paenibacillus filicis</name>
    <dbReference type="NCBI Taxonomy" id="669464"/>
    <lineage>
        <taxon>Bacteria</taxon>
        <taxon>Bacillati</taxon>
        <taxon>Bacillota</taxon>
        <taxon>Bacilli</taxon>
        <taxon>Bacillales</taxon>
        <taxon>Paenibacillaceae</taxon>
        <taxon>Paenibacillus</taxon>
    </lineage>
</organism>
<evidence type="ECO:0000313" key="2">
    <source>
        <dbReference type="EMBL" id="MEK8130571.1"/>
    </source>
</evidence>
<keyword evidence="1" id="KW-0812">Transmembrane</keyword>
<sequence>MKWMDWLVAFVLVAIGICCLTMSATSMLHPGSFQSYMAAFLQICMWIGIPALIGGTLYLILKSRKGS</sequence>
<protein>
    <submittedName>
        <fullName evidence="2">Uncharacterized protein</fullName>
    </submittedName>
</protein>
<keyword evidence="1" id="KW-0472">Membrane</keyword>
<feature type="transmembrane region" description="Helical" evidence="1">
    <location>
        <begin position="39"/>
        <end position="61"/>
    </location>
</feature>
<name>A0ABU9DNX6_9BACL</name>
<keyword evidence="3" id="KW-1185">Reference proteome</keyword>
<keyword evidence="1" id="KW-1133">Transmembrane helix</keyword>
<comment type="caution">
    <text evidence="2">The sequence shown here is derived from an EMBL/GenBank/DDBJ whole genome shotgun (WGS) entry which is preliminary data.</text>
</comment>
<dbReference type="Proteomes" id="UP001469365">
    <property type="component" value="Unassembled WGS sequence"/>
</dbReference>
<evidence type="ECO:0000313" key="3">
    <source>
        <dbReference type="Proteomes" id="UP001469365"/>
    </source>
</evidence>